<organism evidence="4 5">
    <name type="scientific">Neurospora intermedia</name>
    <dbReference type="NCBI Taxonomy" id="5142"/>
    <lineage>
        <taxon>Eukaryota</taxon>
        <taxon>Fungi</taxon>
        <taxon>Dikarya</taxon>
        <taxon>Ascomycota</taxon>
        <taxon>Pezizomycotina</taxon>
        <taxon>Sordariomycetes</taxon>
        <taxon>Sordariomycetidae</taxon>
        <taxon>Sordariales</taxon>
        <taxon>Sordariaceae</taxon>
        <taxon>Neurospora</taxon>
    </lineage>
</organism>
<gene>
    <name evidence="4" type="ORF">QR685DRAFT_172661</name>
</gene>
<evidence type="ECO:0008006" key="6">
    <source>
        <dbReference type="Google" id="ProtNLM"/>
    </source>
</evidence>
<dbReference type="CDD" id="cd10170">
    <property type="entry name" value="ASKHA_NBD_HSP70"/>
    <property type="match status" value="1"/>
</dbReference>
<dbReference type="EMBL" id="JAVLET010000002">
    <property type="protein sequence ID" value="KAL0473364.1"/>
    <property type="molecule type" value="Genomic_DNA"/>
</dbReference>
<dbReference type="PANTHER" id="PTHR14187:SF5">
    <property type="entry name" value="HEAT SHOCK 70 KDA PROTEIN 12A"/>
    <property type="match status" value="1"/>
</dbReference>
<keyword evidence="2" id="KW-0067">ATP-binding</keyword>
<feature type="region of interest" description="Disordered" evidence="3">
    <location>
        <begin position="13"/>
        <end position="124"/>
    </location>
</feature>
<protein>
    <recommendedName>
        <fullName evidence="6">Actin-like ATPase domain-containing protein</fullName>
    </recommendedName>
</protein>
<proteinExistence type="predicted"/>
<dbReference type="PRINTS" id="PR00301">
    <property type="entry name" value="HEATSHOCK70"/>
</dbReference>
<name>A0ABR3DL14_NEUIN</name>
<dbReference type="SUPFAM" id="SSF53067">
    <property type="entry name" value="Actin-like ATPase domain"/>
    <property type="match status" value="2"/>
</dbReference>
<dbReference type="InterPro" id="IPR043129">
    <property type="entry name" value="ATPase_NBD"/>
</dbReference>
<evidence type="ECO:0000256" key="2">
    <source>
        <dbReference type="ARBA" id="ARBA00022840"/>
    </source>
</evidence>
<feature type="compositionally biased region" description="Low complexity" evidence="3">
    <location>
        <begin position="82"/>
        <end position="100"/>
    </location>
</feature>
<reference evidence="4 5" key="1">
    <citation type="submission" date="2023-09" db="EMBL/GenBank/DDBJ databases">
        <title>Multi-omics analysis of a traditional fermented food reveals byproduct-associated fungal strains for waste-to-food upcycling.</title>
        <authorList>
            <consortium name="Lawrence Berkeley National Laboratory"/>
            <person name="Rekdal V.M."/>
            <person name="Villalobos-Escobedo J.M."/>
            <person name="Rodriguez-Valeron N."/>
            <person name="Garcia M.O."/>
            <person name="Vasquez D.P."/>
            <person name="Damayanti I."/>
            <person name="Sorensen P.M."/>
            <person name="Baidoo E.E."/>
            <person name="De Carvalho A.C."/>
            <person name="Riley R."/>
            <person name="Lipzen A."/>
            <person name="He G."/>
            <person name="Yan M."/>
            <person name="Haridas S."/>
            <person name="Daum C."/>
            <person name="Yoshinaga Y."/>
            <person name="Ng V."/>
            <person name="Grigoriev I.V."/>
            <person name="Munk R."/>
            <person name="Nuraida L."/>
            <person name="Wijaya C.H."/>
            <person name="Morales P.-C."/>
            <person name="Keasling J.D."/>
        </authorList>
    </citation>
    <scope>NUCLEOTIDE SEQUENCE [LARGE SCALE GENOMIC DNA]</scope>
    <source>
        <strain evidence="4 5">FGSC 2613</strain>
    </source>
</reference>
<evidence type="ECO:0000256" key="3">
    <source>
        <dbReference type="SAM" id="MobiDB-lite"/>
    </source>
</evidence>
<evidence type="ECO:0000313" key="4">
    <source>
        <dbReference type="EMBL" id="KAL0473364.1"/>
    </source>
</evidence>
<keyword evidence="1" id="KW-0547">Nucleotide-binding</keyword>
<dbReference type="PANTHER" id="PTHR14187">
    <property type="entry name" value="ALPHA KINASE/ELONGATION FACTOR 2 KINASE"/>
    <property type="match status" value="1"/>
</dbReference>
<dbReference type="Gene3D" id="3.90.640.10">
    <property type="entry name" value="Actin, Chain A, domain 4"/>
    <property type="match status" value="1"/>
</dbReference>
<dbReference type="Pfam" id="PF00012">
    <property type="entry name" value="HSP70"/>
    <property type="match status" value="1"/>
</dbReference>
<dbReference type="Proteomes" id="UP001451303">
    <property type="component" value="Unassembled WGS sequence"/>
</dbReference>
<accession>A0ABR3DL14</accession>
<evidence type="ECO:0000256" key="1">
    <source>
        <dbReference type="ARBA" id="ARBA00022741"/>
    </source>
</evidence>
<feature type="compositionally biased region" description="Polar residues" evidence="3">
    <location>
        <begin position="42"/>
        <end position="63"/>
    </location>
</feature>
<dbReference type="Gene3D" id="3.30.420.40">
    <property type="match status" value="2"/>
</dbReference>
<dbReference type="InterPro" id="IPR013126">
    <property type="entry name" value="Hsp_70_fam"/>
</dbReference>
<keyword evidence="5" id="KW-1185">Reference proteome</keyword>
<evidence type="ECO:0000313" key="5">
    <source>
        <dbReference type="Proteomes" id="UP001451303"/>
    </source>
</evidence>
<comment type="caution">
    <text evidence="4">The sequence shown here is derived from an EMBL/GenBank/DDBJ whole genome shotgun (WGS) entry which is preliminary data.</text>
</comment>
<sequence length="707" mass="79209">METKIAKVKLSMEGLNRPLGAPPVPSVVSNPSDPEDLWQFPDGTQSSNSPQVRPLNSPQSADSLPSVDPAQGPLESPDSALPSDQPCADSPPSADSSQLPETSQKQDATSPLPLRRKPWRKAPAKDNKERYIAIGIDFGTTYSGVSWACSFDPENIQQVKGWPSANMRLQDEAQIPTQINLKSNTWGYLVSKQSNPIRWFKLLLLDEQDVKQDVRKSSYLTEARNTLRSHPRYSGDGIIDLVAQFLKELWGHSLQDIGKRVDVDKLPLRVAVTVPAIWPSYARARLKEAARRAGIEGPRLMGKTKLTLVEEPEAAALCTLHERREYPEIEVGETFIVCDCGGGTVDIISYRVKSTDPFQIEEAVRGDGKLCGAFLADSAFERWIKAKSGLKFDNVDEEEFRAFLQDEWEYTMKRAFSGKENQSSFAIRPPSQAMKKLKLKTKGGTFPISKDTLKEIFSKPWNGTRELISGQEKRIVEAYGKPPKKILLVGGLGASPYLYWQLHAQFHGNVLQPSQAWSAVAKGAVIAVLESADDVIASMPVVVSRVARFSYGVQFGYSPNSLASFGQVPGDRGKDEYYFDPDGTELVRRMTWYLKKDETLDNRDPVTHTFSRWVRHHELSDIKITIFTSHENPPPFRRNNSVKLMCEIGIIALVPWETLERCTSPTGEEYRNLHGVLTMRFEGEPKWSLQIGQSKVERDVKVRYEGV</sequence>